<evidence type="ECO:0000256" key="8">
    <source>
        <dbReference type="ARBA" id="ARBA00023270"/>
    </source>
</evidence>
<dbReference type="InterPro" id="IPR036236">
    <property type="entry name" value="Znf_C2H2_sf"/>
</dbReference>
<evidence type="ECO:0000256" key="3">
    <source>
        <dbReference type="ARBA" id="ARBA00022490"/>
    </source>
</evidence>
<dbReference type="GO" id="GO:0004139">
    <property type="term" value="F:deoxyribose-phosphate aldolase activity"/>
    <property type="evidence" value="ECO:0007669"/>
    <property type="project" value="UniProtKB-EC"/>
</dbReference>
<dbReference type="GO" id="GO:0016052">
    <property type="term" value="P:carbohydrate catabolic process"/>
    <property type="evidence" value="ECO:0007669"/>
    <property type="project" value="TreeGrafter"/>
</dbReference>
<dbReference type="InterPro" id="IPR002915">
    <property type="entry name" value="DeoC/FbaB/LacD_aldolase"/>
</dbReference>
<comment type="similarity">
    <text evidence="1">Belongs to the DeoC/FbaB aldolase family. DeoC type 1 subfamily.</text>
</comment>
<keyword evidence="8" id="KW-0704">Schiff base</keyword>
<dbReference type="Gene3D" id="3.20.20.70">
    <property type="entry name" value="Aldolase class I"/>
    <property type="match status" value="1"/>
</dbReference>
<evidence type="ECO:0000313" key="14">
    <source>
        <dbReference type="EMBL" id="VFT87510.1"/>
    </source>
</evidence>
<evidence type="ECO:0000259" key="12">
    <source>
        <dbReference type="PROSITE" id="PS50808"/>
    </source>
</evidence>
<dbReference type="SUPFAM" id="SSF51569">
    <property type="entry name" value="Aldolase"/>
    <property type="match status" value="1"/>
</dbReference>
<feature type="domain" description="BED-type" evidence="12">
    <location>
        <begin position="3"/>
        <end position="58"/>
    </location>
</feature>
<dbReference type="FunFam" id="3.20.20.70:FF:000044">
    <property type="entry name" value="Deoxyribose-phosphate aldolase"/>
    <property type="match status" value="1"/>
</dbReference>
<evidence type="ECO:0000256" key="11">
    <source>
        <dbReference type="PROSITE-ProRule" id="PRU00027"/>
    </source>
</evidence>
<dbReference type="Proteomes" id="UP000332933">
    <property type="component" value="Unassembled WGS sequence"/>
</dbReference>
<evidence type="ECO:0000256" key="6">
    <source>
        <dbReference type="ARBA" id="ARBA00022833"/>
    </source>
</evidence>
<accession>A0A485KQZ3</accession>
<proteinExistence type="inferred from homology"/>
<dbReference type="Pfam" id="PF01791">
    <property type="entry name" value="DeoC"/>
    <property type="match status" value="1"/>
</dbReference>
<dbReference type="PANTHER" id="PTHR10889:SF1">
    <property type="entry name" value="DEOXYRIBOSE-PHOSPHATE ALDOLASE"/>
    <property type="match status" value="1"/>
</dbReference>
<dbReference type="CDD" id="cd00959">
    <property type="entry name" value="DeoC"/>
    <property type="match status" value="1"/>
</dbReference>
<dbReference type="InterPro" id="IPR028581">
    <property type="entry name" value="DeoC_typeI"/>
</dbReference>
<dbReference type="PANTHER" id="PTHR10889">
    <property type="entry name" value="DEOXYRIBOSE-PHOSPHATE ALDOLASE"/>
    <property type="match status" value="1"/>
</dbReference>
<evidence type="ECO:0000256" key="9">
    <source>
        <dbReference type="ARBA" id="ARBA00032755"/>
    </source>
</evidence>
<dbReference type="SUPFAM" id="SSF57667">
    <property type="entry name" value="beta-beta-alpha zinc fingers"/>
    <property type="match status" value="1"/>
</dbReference>
<dbReference type="NCBIfam" id="TIGR00126">
    <property type="entry name" value="deoC"/>
    <property type="match status" value="1"/>
</dbReference>
<gene>
    <name evidence="14" type="primary">Aste57867_10638</name>
    <name evidence="13" type="ORF">As57867_010598</name>
    <name evidence="14" type="ORF">ASTE57867_10638</name>
</gene>
<dbReference type="InterPro" id="IPR011343">
    <property type="entry name" value="DeoC"/>
</dbReference>
<dbReference type="GO" id="GO:0005737">
    <property type="term" value="C:cytoplasm"/>
    <property type="evidence" value="ECO:0007669"/>
    <property type="project" value="InterPro"/>
</dbReference>
<dbReference type="GO" id="GO:0046386">
    <property type="term" value="P:deoxyribose phosphate catabolic process"/>
    <property type="evidence" value="ECO:0007669"/>
    <property type="project" value="UniProtKB-UniPathway"/>
</dbReference>
<dbReference type="OrthoDB" id="70823at2759"/>
<dbReference type="InterPro" id="IPR013785">
    <property type="entry name" value="Aldolase_TIM"/>
</dbReference>
<name>A0A485KQZ3_9STRA</name>
<keyword evidence="15" id="KW-1185">Reference proteome</keyword>
<dbReference type="EMBL" id="CAADRA010005242">
    <property type="protein sequence ID" value="VFT87510.1"/>
    <property type="molecule type" value="Genomic_DNA"/>
</dbReference>
<keyword evidence="6" id="KW-0862">Zinc</keyword>
<dbReference type="EMBL" id="VJMH01005221">
    <property type="protein sequence ID" value="KAF0698780.1"/>
    <property type="molecule type" value="Genomic_DNA"/>
</dbReference>
<dbReference type="GO" id="GO:0003677">
    <property type="term" value="F:DNA binding"/>
    <property type="evidence" value="ECO:0007669"/>
    <property type="project" value="InterPro"/>
</dbReference>
<evidence type="ECO:0000313" key="13">
    <source>
        <dbReference type="EMBL" id="KAF0698780.1"/>
    </source>
</evidence>
<sequence length="317" mass="34636">MGRKRGAVWNEFTELPENEDPQMKMPRIECKHCKATVSKSSSRAVSHLRACPKFIGELPDAHDSEDHSHDSFLLRHPPIKDEDGKKFHPLSRMIDHTLLKADATPDDITVLCREAFENGFYSVCVNGIYASHARHILDSYEKKRNKPRLVKVCCVVGFPLGASSSEVKAFEATQCLESGAEEIDMVVPIGQLKAGDHAYVLRDISAVVSVCKRKQAVCKVILETALLTEAEIEAASRLAISAGADFIKTSTGFSTRGASLHDVVAMSRLARPHNVQVKASGGIRTEDDAQQMLQAGATRLGTSAGLVITKGERMTLI</sequence>
<dbReference type="UniPathway" id="UPA00002">
    <property type="reaction ID" value="UER00468"/>
</dbReference>
<keyword evidence="5 11" id="KW-0863">Zinc-finger</keyword>
<evidence type="ECO:0000256" key="7">
    <source>
        <dbReference type="ARBA" id="ARBA00023239"/>
    </source>
</evidence>
<organism evidence="14 15">
    <name type="scientific">Aphanomyces stellatus</name>
    <dbReference type="NCBI Taxonomy" id="120398"/>
    <lineage>
        <taxon>Eukaryota</taxon>
        <taxon>Sar</taxon>
        <taxon>Stramenopiles</taxon>
        <taxon>Oomycota</taxon>
        <taxon>Saprolegniomycetes</taxon>
        <taxon>Saprolegniales</taxon>
        <taxon>Verrucalvaceae</taxon>
        <taxon>Aphanomyces</taxon>
    </lineage>
</organism>
<dbReference type="SMART" id="SM01133">
    <property type="entry name" value="DeoC"/>
    <property type="match status" value="1"/>
</dbReference>
<dbReference type="GO" id="GO:0008270">
    <property type="term" value="F:zinc ion binding"/>
    <property type="evidence" value="ECO:0007669"/>
    <property type="project" value="UniProtKB-KW"/>
</dbReference>
<dbReference type="GO" id="GO:0009264">
    <property type="term" value="P:deoxyribonucleotide catabolic process"/>
    <property type="evidence" value="ECO:0007669"/>
    <property type="project" value="InterPro"/>
</dbReference>
<evidence type="ECO:0000256" key="1">
    <source>
        <dbReference type="ARBA" id="ARBA00010936"/>
    </source>
</evidence>
<evidence type="ECO:0000256" key="2">
    <source>
        <dbReference type="ARBA" id="ARBA00012515"/>
    </source>
</evidence>
<reference evidence="14 15" key="1">
    <citation type="submission" date="2019-03" db="EMBL/GenBank/DDBJ databases">
        <authorList>
            <person name="Gaulin E."/>
            <person name="Dumas B."/>
        </authorList>
    </citation>
    <scope>NUCLEOTIDE SEQUENCE [LARGE SCALE GENOMIC DNA]</scope>
    <source>
        <strain evidence="14">CBS 568.67</strain>
    </source>
</reference>
<keyword evidence="7" id="KW-0456">Lyase</keyword>
<dbReference type="EC" id="4.1.2.4" evidence="2"/>
<evidence type="ECO:0000256" key="4">
    <source>
        <dbReference type="ARBA" id="ARBA00022723"/>
    </source>
</evidence>
<protein>
    <recommendedName>
        <fullName evidence="2">deoxyribose-phosphate aldolase</fullName>
        <ecNumber evidence="2">4.1.2.4</ecNumber>
    </recommendedName>
    <alternativeName>
        <fullName evidence="9">2-deoxy-D-ribose 5-phosphate aldolase</fullName>
    </alternativeName>
</protein>
<dbReference type="AlphaFoldDB" id="A0A485KQZ3"/>
<keyword evidence="4" id="KW-0479">Metal-binding</keyword>
<keyword evidence="3" id="KW-0963">Cytoplasm</keyword>
<dbReference type="InterPro" id="IPR003656">
    <property type="entry name" value="Znf_BED"/>
</dbReference>
<evidence type="ECO:0000256" key="5">
    <source>
        <dbReference type="ARBA" id="ARBA00022771"/>
    </source>
</evidence>
<comment type="catalytic activity">
    <reaction evidence="10">
        <text>2-deoxy-D-ribose 5-phosphate = D-glyceraldehyde 3-phosphate + acetaldehyde</text>
        <dbReference type="Rhea" id="RHEA:12821"/>
        <dbReference type="ChEBI" id="CHEBI:15343"/>
        <dbReference type="ChEBI" id="CHEBI:59776"/>
        <dbReference type="ChEBI" id="CHEBI:62877"/>
        <dbReference type="EC" id="4.1.2.4"/>
    </reaction>
</comment>
<evidence type="ECO:0000313" key="15">
    <source>
        <dbReference type="Proteomes" id="UP000332933"/>
    </source>
</evidence>
<dbReference type="HAMAP" id="MF_00114">
    <property type="entry name" value="DeoC_type1"/>
    <property type="match status" value="1"/>
</dbReference>
<evidence type="ECO:0000256" key="10">
    <source>
        <dbReference type="ARBA" id="ARBA00048791"/>
    </source>
</evidence>
<reference evidence="13" key="2">
    <citation type="submission" date="2019-06" db="EMBL/GenBank/DDBJ databases">
        <title>Genomics analysis of Aphanomyces spp. identifies a new class of oomycete effector associated with host adaptation.</title>
        <authorList>
            <person name="Gaulin E."/>
        </authorList>
    </citation>
    <scope>NUCLEOTIDE SEQUENCE</scope>
    <source>
        <strain evidence="13">CBS 578.67</strain>
    </source>
</reference>
<dbReference type="PROSITE" id="PS50808">
    <property type="entry name" value="ZF_BED"/>
    <property type="match status" value="1"/>
</dbReference>